<evidence type="ECO:0000313" key="2">
    <source>
        <dbReference type="Proteomes" id="UP001652625"/>
    </source>
</evidence>
<feature type="region of interest" description="Disordered" evidence="1">
    <location>
        <begin position="1"/>
        <end position="31"/>
    </location>
</feature>
<proteinExistence type="predicted"/>
<accession>A0ABM4D0X7</accession>
<feature type="compositionally biased region" description="Polar residues" evidence="1">
    <location>
        <begin position="9"/>
        <end position="31"/>
    </location>
</feature>
<dbReference type="RefSeq" id="XP_065667872.1">
    <property type="nucleotide sequence ID" value="XM_065811800.1"/>
</dbReference>
<sequence>MKFLKKPLSSVTAPESSDESLPQVNLVSETEPASETNLSAVTQKFERNKDLRFIYKLDAGKWTFPITDSQRYDLIQNNLQNIEKSDESYPKVAYNRHFSKFHFTRKLINGKTQYCRWLVYYLSKDKVYCFPCRLFSHIQTQMVKEACCGWNDLSRILHRHEKNQGHMECMVKWMEFYKRIESGKTIDDENEELIKKSQKYWYNLFKR</sequence>
<protein>
    <submittedName>
        <fullName evidence="3">Zinc finger MYM-type protein 5-like</fullName>
    </submittedName>
</protein>
<keyword evidence="2" id="KW-1185">Reference proteome</keyword>
<reference evidence="3" key="1">
    <citation type="submission" date="2025-08" db="UniProtKB">
        <authorList>
            <consortium name="RefSeq"/>
        </authorList>
    </citation>
    <scope>IDENTIFICATION</scope>
</reference>
<evidence type="ECO:0000313" key="3">
    <source>
        <dbReference type="RefSeq" id="XP_065667872.1"/>
    </source>
</evidence>
<organism evidence="2 3">
    <name type="scientific">Hydra vulgaris</name>
    <name type="common">Hydra</name>
    <name type="synonym">Hydra attenuata</name>
    <dbReference type="NCBI Taxonomy" id="6087"/>
    <lineage>
        <taxon>Eukaryota</taxon>
        <taxon>Metazoa</taxon>
        <taxon>Cnidaria</taxon>
        <taxon>Hydrozoa</taxon>
        <taxon>Hydroidolina</taxon>
        <taxon>Anthoathecata</taxon>
        <taxon>Aplanulata</taxon>
        <taxon>Hydridae</taxon>
        <taxon>Hydra</taxon>
    </lineage>
</organism>
<dbReference type="GeneID" id="136088136"/>
<name>A0ABM4D0X7_HYDVU</name>
<evidence type="ECO:0000256" key="1">
    <source>
        <dbReference type="SAM" id="MobiDB-lite"/>
    </source>
</evidence>
<gene>
    <name evidence="3" type="primary">LOC136088136</name>
</gene>
<dbReference type="Proteomes" id="UP001652625">
    <property type="component" value="Chromosome 12"/>
</dbReference>